<protein>
    <submittedName>
        <fullName evidence="1">YolD-like family protein</fullName>
    </submittedName>
</protein>
<dbReference type="InterPro" id="IPR014962">
    <property type="entry name" value="YolD"/>
</dbReference>
<sequence>MIKSRKDKWQPAFATHERTSMLRKHISELERIRKPELIEDRLEEMNYLIAEAMEYNQSLSFTYYVEGEYRSLIGNIHYYDSNKGLLHIIDNFHVPNKLELADIVDMHTL</sequence>
<name>A0A431VYD3_9BACI</name>
<dbReference type="Pfam" id="PF08863">
    <property type="entry name" value="YolD"/>
    <property type="match status" value="1"/>
</dbReference>
<dbReference type="AlphaFoldDB" id="A0A431VYD3"/>
<reference evidence="1 2" key="1">
    <citation type="submission" date="2018-12" db="EMBL/GenBank/DDBJ databases">
        <title>Bacillus yapensis draft genome sequence.</title>
        <authorList>
            <person name="Yu L."/>
            <person name="Xu X."/>
            <person name="Tang X."/>
        </authorList>
    </citation>
    <scope>NUCLEOTIDE SEQUENCE [LARGE SCALE GENOMIC DNA]</scope>
    <source>
        <strain evidence="1 2">XXST-01</strain>
    </source>
</reference>
<dbReference type="EMBL" id="RXNT01000016">
    <property type="protein sequence ID" value="RTR28185.1"/>
    <property type="molecule type" value="Genomic_DNA"/>
</dbReference>
<accession>A0A431VYD3</accession>
<keyword evidence="2" id="KW-1185">Reference proteome</keyword>
<dbReference type="OrthoDB" id="2376882at2"/>
<evidence type="ECO:0000313" key="2">
    <source>
        <dbReference type="Proteomes" id="UP000271374"/>
    </source>
</evidence>
<dbReference type="Proteomes" id="UP000271374">
    <property type="component" value="Unassembled WGS sequence"/>
</dbReference>
<gene>
    <name evidence="1" type="ORF">EKG37_17955</name>
</gene>
<comment type="caution">
    <text evidence="1">The sequence shown here is derived from an EMBL/GenBank/DDBJ whole genome shotgun (WGS) entry which is preliminary data.</text>
</comment>
<proteinExistence type="predicted"/>
<evidence type="ECO:0000313" key="1">
    <source>
        <dbReference type="EMBL" id="RTR28185.1"/>
    </source>
</evidence>
<dbReference type="PANTHER" id="PTHR40051">
    <property type="entry name" value="IG HYPOTHETICAL 15966"/>
    <property type="match status" value="1"/>
</dbReference>
<organism evidence="1 2">
    <name type="scientific">Bacillus yapensis</name>
    <dbReference type="NCBI Taxonomy" id="2492960"/>
    <lineage>
        <taxon>Bacteria</taxon>
        <taxon>Bacillati</taxon>
        <taxon>Bacillota</taxon>
        <taxon>Bacilli</taxon>
        <taxon>Bacillales</taxon>
        <taxon>Bacillaceae</taxon>
        <taxon>Bacillus</taxon>
    </lineage>
</organism>
<dbReference type="PANTHER" id="PTHR40051:SF1">
    <property type="entry name" value="YOLD-LIKE FAMILY PROTEIN"/>
    <property type="match status" value="1"/>
</dbReference>
<dbReference type="RefSeq" id="WP_126410189.1">
    <property type="nucleotide sequence ID" value="NZ_RXNT01000016.1"/>
</dbReference>